<reference evidence="2" key="1">
    <citation type="submission" date="2019-05" db="EMBL/GenBank/DDBJ databases">
        <title>Annotation for the trematode Paragonimus heterotremus.</title>
        <authorList>
            <person name="Choi Y.-J."/>
        </authorList>
    </citation>
    <scope>NUCLEOTIDE SEQUENCE</scope>
    <source>
        <strain evidence="2">LC</strain>
    </source>
</reference>
<proteinExistence type="predicted"/>
<dbReference type="EMBL" id="LUCH01017728">
    <property type="protein sequence ID" value="KAF5394771.1"/>
    <property type="molecule type" value="Genomic_DNA"/>
</dbReference>
<protein>
    <submittedName>
        <fullName evidence="2">Uncharacterized protein</fullName>
    </submittedName>
</protein>
<sequence>MSQQTEDLYQPELTKYSTAGNASVNSPVGQLPRDREVEVELARLRIQEVEKSIELERMTQQRTKLDRDGYECKPLGDLDKLPIETPAVIRATERQTDLPRREIQRFSGNLKSYWSFTKAFESGLENRTNDNQVRLDYLIQYCDGPAKASIQHCTILEEDRGYLVAKEILCKWFEQNRVVAKAHVDELLDGPRLTDKDSAALVQLAQQMTVCEVTVR</sequence>
<dbReference type="Proteomes" id="UP000748531">
    <property type="component" value="Unassembled WGS sequence"/>
</dbReference>
<evidence type="ECO:0000313" key="2">
    <source>
        <dbReference type="EMBL" id="KAF5394771.1"/>
    </source>
</evidence>
<comment type="caution">
    <text evidence="2">The sequence shown here is derived from an EMBL/GenBank/DDBJ whole genome shotgun (WGS) entry which is preliminary data.</text>
</comment>
<dbReference type="OrthoDB" id="6283219at2759"/>
<dbReference type="Pfam" id="PF03564">
    <property type="entry name" value="DUF1759"/>
    <property type="match status" value="1"/>
</dbReference>
<accession>A0A8J4SZH1</accession>
<organism evidence="2 3">
    <name type="scientific">Paragonimus heterotremus</name>
    <dbReference type="NCBI Taxonomy" id="100268"/>
    <lineage>
        <taxon>Eukaryota</taxon>
        <taxon>Metazoa</taxon>
        <taxon>Spiralia</taxon>
        <taxon>Lophotrochozoa</taxon>
        <taxon>Platyhelminthes</taxon>
        <taxon>Trematoda</taxon>
        <taxon>Digenea</taxon>
        <taxon>Plagiorchiida</taxon>
        <taxon>Troglotremata</taxon>
        <taxon>Troglotrematidae</taxon>
        <taxon>Paragonimus</taxon>
    </lineage>
</organism>
<dbReference type="PANTHER" id="PTHR47331">
    <property type="entry name" value="PHD-TYPE DOMAIN-CONTAINING PROTEIN"/>
    <property type="match status" value="1"/>
</dbReference>
<dbReference type="InterPro" id="IPR005312">
    <property type="entry name" value="DUF1759"/>
</dbReference>
<feature type="compositionally biased region" description="Polar residues" evidence="1">
    <location>
        <begin position="15"/>
        <end position="28"/>
    </location>
</feature>
<evidence type="ECO:0000256" key="1">
    <source>
        <dbReference type="SAM" id="MobiDB-lite"/>
    </source>
</evidence>
<name>A0A8J4SZH1_9TREM</name>
<gene>
    <name evidence="2" type="ORF">PHET_10310</name>
</gene>
<feature type="region of interest" description="Disordered" evidence="1">
    <location>
        <begin position="1"/>
        <end position="31"/>
    </location>
</feature>
<evidence type="ECO:0000313" key="3">
    <source>
        <dbReference type="Proteomes" id="UP000748531"/>
    </source>
</evidence>
<keyword evidence="3" id="KW-1185">Reference proteome</keyword>
<dbReference type="AlphaFoldDB" id="A0A8J4SZH1"/>